<name>A0A126Q1S3_ALTMA</name>
<dbReference type="EMBL" id="CP014323">
    <property type="protein sequence ID" value="AMJ99192.1"/>
    <property type="molecule type" value="Genomic_DNA"/>
</dbReference>
<dbReference type="Pfam" id="PF13439">
    <property type="entry name" value="Glyco_transf_4"/>
    <property type="match status" value="1"/>
</dbReference>
<dbReference type="GO" id="GO:0016757">
    <property type="term" value="F:glycosyltransferase activity"/>
    <property type="evidence" value="ECO:0007669"/>
    <property type="project" value="InterPro"/>
</dbReference>
<dbReference type="CDD" id="cd03801">
    <property type="entry name" value="GT4_PimA-like"/>
    <property type="match status" value="1"/>
</dbReference>
<keyword evidence="3" id="KW-0808">Transferase</keyword>
<dbReference type="Pfam" id="PF00534">
    <property type="entry name" value="Glycos_transf_1"/>
    <property type="match status" value="1"/>
</dbReference>
<dbReference type="PANTHER" id="PTHR45947:SF3">
    <property type="entry name" value="SULFOQUINOVOSYL TRANSFERASE SQD2"/>
    <property type="match status" value="1"/>
</dbReference>
<accession>A0A126Q1S3</accession>
<proteinExistence type="predicted"/>
<evidence type="ECO:0000259" key="2">
    <source>
        <dbReference type="Pfam" id="PF13439"/>
    </source>
</evidence>
<dbReference type="SUPFAM" id="SSF53756">
    <property type="entry name" value="UDP-Glycosyltransferase/glycogen phosphorylase"/>
    <property type="match status" value="1"/>
</dbReference>
<evidence type="ECO:0000313" key="4">
    <source>
        <dbReference type="Proteomes" id="UP000063991"/>
    </source>
</evidence>
<dbReference type="RefSeq" id="WP_061095555.1">
    <property type="nucleotide sequence ID" value="NZ_CP014323.1"/>
</dbReference>
<reference evidence="3 4" key="1">
    <citation type="submission" date="2015-12" db="EMBL/GenBank/DDBJ databases">
        <authorList>
            <person name="Shamseldin A."/>
            <person name="Moawad H."/>
            <person name="Abd El-Rahim W.M."/>
            <person name="Sadowsky M.J."/>
        </authorList>
    </citation>
    <scope>NUCLEOTIDE SEQUENCE [LARGE SCALE GENOMIC DNA]</scope>
    <source>
        <strain evidence="3 4">D7</strain>
    </source>
</reference>
<dbReference type="Gene3D" id="3.40.50.2000">
    <property type="entry name" value="Glycogen Phosphorylase B"/>
    <property type="match status" value="2"/>
</dbReference>
<sequence>MKKTLLLTENFPPKEGGSGRWFWELYSRLPKDEVFIIANDTDEGRLFDKTHTLNIHRISLSCPEWGVASIDGLKFYWSTIRRVLQLIKENKIEEVHCGRVIPEGVIARAIKLLAGKEYRCFVHGEDVETAATSREHSLLVKNVCKNASMLICNSENSLNLVTQLDFDNGDKCEVLHPGVDAERFKVAPSNEAFRKKLGWSGKRVLLTVGRLQRRKGQDFLVEIMPELLKQFPDLFYAIVGRGECKEELVSMIEQNDLQNNVAVYSDMGDEELIQCYQQCDIFILPNRTINNDIEGFGMVLVEAQVCGKPVIAGDSGGTRETMSIGKTGQIIDCSAPNAMLKDLKVILGNEIIVDGSVDIAEYARARFNWDEHVIKATMLFEK</sequence>
<organism evidence="3 4">
    <name type="scientific">Alteromonas macleodii</name>
    <name type="common">Pseudoalteromonas macleodii</name>
    <dbReference type="NCBI Taxonomy" id="28108"/>
    <lineage>
        <taxon>Bacteria</taxon>
        <taxon>Pseudomonadati</taxon>
        <taxon>Pseudomonadota</taxon>
        <taxon>Gammaproteobacteria</taxon>
        <taxon>Alteromonadales</taxon>
        <taxon>Alteromonadaceae</taxon>
        <taxon>Alteromonas/Salinimonas group</taxon>
        <taxon>Alteromonas</taxon>
    </lineage>
</organism>
<dbReference type="Proteomes" id="UP000063991">
    <property type="component" value="Chromosome"/>
</dbReference>
<evidence type="ECO:0000259" key="1">
    <source>
        <dbReference type="Pfam" id="PF00534"/>
    </source>
</evidence>
<dbReference type="AlphaFoldDB" id="A0A126Q1S3"/>
<gene>
    <name evidence="3" type="ORF">AVL55_14120</name>
</gene>
<dbReference type="InterPro" id="IPR028098">
    <property type="entry name" value="Glyco_trans_4-like_N"/>
</dbReference>
<dbReference type="PANTHER" id="PTHR45947">
    <property type="entry name" value="SULFOQUINOVOSYL TRANSFERASE SQD2"/>
    <property type="match status" value="1"/>
</dbReference>
<evidence type="ECO:0000313" key="3">
    <source>
        <dbReference type="EMBL" id="AMJ99192.1"/>
    </source>
</evidence>
<protein>
    <submittedName>
        <fullName evidence="3">Glycosyl transferase family 1</fullName>
    </submittedName>
</protein>
<feature type="domain" description="Glycosyltransferase subfamily 4-like N-terminal" evidence="2">
    <location>
        <begin position="16"/>
        <end position="183"/>
    </location>
</feature>
<dbReference type="OrthoDB" id="4611853at2"/>
<dbReference type="InterPro" id="IPR050194">
    <property type="entry name" value="Glycosyltransferase_grp1"/>
</dbReference>
<feature type="domain" description="Glycosyl transferase family 1" evidence="1">
    <location>
        <begin position="191"/>
        <end position="365"/>
    </location>
</feature>
<dbReference type="InterPro" id="IPR001296">
    <property type="entry name" value="Glyco_trans_1"/>
</dbReference>